<dbReference type="Proteomes" id="UP000838878">
    <property type="component" value="Chromosome 13"/>
</dbReference>
<dbReference type="AlphaFoldDB" id="A0A8J9Y4P4"/>
<evidence type="ECO:0000313" key="1">
    <source>
        <dbReference type="EMBL" id="CAH0718734.1"/>
    </source>
</evidence>
<protein>
    <submittedName>
        <fullName evidence="1">Uncharacterized protein</fullName>
    </submittedName>
</protein>
<reference evidence="1" key="1">
    <citation type="submission" date="2021-12" db="EMBL/GenBank/DDBJ databases">
        <authorList>
            <person name="Martin H S."/>
        </authorList>
    </citation>
    <scope>NUCLEOTIDE SEQUENCE</scope>
</reference>
<sequence length="170" mass="20644">MEITQMQMQRQMSMGVQVIPEHVKVVYLNEKYMYNYSSFVKRYSRRSPHYIIVDTALKYEWNNNVTTNIVCNEFLHNEYRRSFIELHYKYCDMLKFEKYVGARFADFGFKCPLVAEKRYFMNFTTPMDEFPNVFPYEHARIDTEFTVTATGESILKIYFYAHFKNMVEKH</sequence>
<organism evidence="1 2">
    <name type="scientific">Brenthis ino</name>
    <name type="common">lesser marbled fritillary</name>
    <dbReference type="NCBI Taxonomy" id="405034"/>
    <lineage>
        <taxon>Eukaryota</taxon>
        <taxon>Metazoa</taxon>
        <taxon>Ecdysozoa</taxon>
        <taxon>Arthropoda</taxon>
        <taxon>Hexapoda</taxon>
        <taxon>Insecta</taxon>
        <taxon>Pterygota</taxon>
        <taxon>Neoptera</taxon>
        <taxon>Endopterygota</taxon>
        <taxon>Lepidoptera</taxon>
        <taxon>Glossata</taxon>
        <taxon>Ditrysia</taxon>
        <taxon>Papilionoidea</taxon>
        <taxon>Nymphalidae</taxon>
        <taxon>Heliconiinae</taxon>
        <taxon>Argynnini</taxon>
        <taxon>Brenthis</taxon>
    </lineage>
</organism>
<dbReference type="EMBL" id="OV170233">
    <property type="protein sequence ID" value="CAH0718734.1"/>
    <property type="molecule type" value="Genomic_DNA"/>
</dbReference>
<name>A0A8J9Y4P4_9NEOP</name>
<dbReference type="OrthoDB" id="7116894at2759"/>
<proteinExistence type="predicted"/>
<evidence type="ECO:0000313" key="2">
    <source>
        <dbReference type="Proteomes" id="UP000838878"/>
    </source>
</evidence>
<feature type="non-terminal residue" evidence="1">
    <location>
        <position position="170"/>
    </location>
</feature>
<gene>
    <name evidence="1" type="ORF">BINO364_LOCUS5167</name>
</gene>
<accession>A0A8J9Y4P4</accession>
<keyword evidence="2" id="KW-1185">Reference proteome</keyword>